<dbReference type="OrthoDB" id="836288at2"/>
<feature type="transmembrane region" description="Helical" evidence="1">
    <location>
        <begin position="40"/>
        <end position="64"/>
    </location>
</feature>
<evidence type="ECO:0000256" key="1">
    <source>
        <dbReference type="SAM" id="Phobius"/>
    </source>
</evidence>
<keyword evidence="3" id="KW-1185">Reference proteome</keyword>
<dbReference type="Pfam" id="PF12650">
    <property type="entry name" value="DUF3784"/>
    <property type="match status" value="1"/>
</dbReference>
<protein>
    <submittedName>
        <fullName evidence="2">Uncharacterized protein DUF3784</fullName>
    </submittedName>
</protein>
<name>A0A4R6TQS4_9FLAO</name>
<proteinExistence type="predicted"/>
<sequence length="103" mass="11216">MIAVAIIFVIAGGLIKFGKMYFLIAGYNTLPKEEKAKYNAAGLATVMCYGLLGMAVIIVLGYLAARWLDHPGIENYALFGALVVGLPYILINANSGKYRKDKR</sequence>
<keyword evidence="1" id="KW-1133">Transmembrane helix</keyword>
<dbReference type="AlphaFoldDB" id="A0A4R6TQS4"/>
<dbReference type="InterPro" id="IPR017259">
    <property type="entry name" value="UCP037672"/>
</dbReference>
<comment type="caution">
    <text evidence="2">The sequence shown here is derived from an EMBL/GenBank/DDBJ whole genome shotgun (WGS) entry which is preliminary data.</text>
</comment>
<organism evidence="2 3">
    <name type="scientific">Zeaxanthinibacter enoshimensis</name>
    <dbReference type="NCBI Taxonomy" id="392009"/>
    <lineage>
        <taxon>Bacteria</taxon>
        <taxon>Pseudomonadati</taxon>
        <taxon>Bacteroidota</taxon>
        <taxon>Flavobacteriia</taxon>
        <taxon>Flavobacteriales</taxon>
        <taxon>Flavobacteriaceae</taxon>
        <taxon>Zeaxanthinibacter</taxon>
    </lineage>
</organism>
<dbReference type="RefSeq" id="WP_133642290.1">
    <property type="nucleotide sequence ID" value="NZ_SNYI01000001.1"/>
</dbReference>
<evidence type="ECO:0000313" key="2">
    <source>
        <dbReference type="EMBL" id="TDQ32209.1"/>
    </source>
</evidence>
<dbReference type="Proteomes" id="UP000295468">
    <property type="component" value="Unassembled WGS sequence"/>
</dbReference>
<feature type="transmembrane region" description="Helical" evidence="1">
    <location>
        <begin position="76"/>
        <end position="93"/>
    </location>
</feature>
<keyword evidence="1" id="KW-0812">Transmembrane</keyword>
<reference evidence="2 3" key="1">
    <citation type="submission" date="2019-03" db="EMBL/GenBank/DDBJ databases">
        <title>Genomic Encyclopedia of Archaeal and Bacterial Type Strains, Phase II (KMG-II): from individual species to whole genera.</title>
        <authorList>
            <person name="Goeker M."/>
        </authorList>
    </citation>
    <scope>NUCLEOTIDE SEQUENCE [LARGE SCALE GENOMIC DNA]</scope>
    <source>
        <strain evidence="2 3">DSM 18435</strain>
    </source>
</reference>
<feature type="transmembrane region" description="Helical" evidence="1">
    <location>
        <begin position="6"/>
        <end position="28"/>
    </location>
</feature>
<dbReference type="EMBL" id="SNYI01000001">
    <property type="protein sequence ID" value="TDQ32209.1"/>
    <property type="molecule type" value="Genomic_DNA"/>
</dbReference>
<accession>A0A4R6TQS4</accession>
<evidence type="ECO:0000313" key="3">
    <source>
        <dbReference type="Proteomes" id="UP000295468"/>
    </source>
</evidence>
<gene>
    <name evidence="2" type="ORF">CLV82_0032</name>
</gene>
<keyword evidence="1" id="KW-0472">Membrane</keyword>